<evidence type="ECO:0000256" key="13">
    <source>
        <dbReference type="SAM" id="Phobius"/>
    </source>
</evidence>
<keyword evidence="10 13" id="KW-1133">Transmembrane helix</keyword>
<gene>
    <name evidence="14" type="ORF">Pmar_PMAR025031</name>
</gene>
<comment type="subcellular location">
    <subcellularLocation>
        <location evidence="1">Cell membrane</location>
        <topology evidence="1">Multi-pass membrane protein</topology>
    </subcellularLocation>
    <subcellularLocation>
        <location evidence="2">Golgi apparatus membrane</location>
        <topology evidence="2">Multi-pass membrane protein</topology>
    </subcellularLocation>
</comment>
<evidence type="ECO:0000313" key="14">
    <source>
        <dbReference type="EMBL" id="EER10294.1"/>
    </source>
</evidence>
<proteinExistence type="inferred from homology"/>
<dbReference type="AlphaFoldDB" id="C5KZ05"/>
<dbReference type="InterPro" id="IPR004316">
    <property type="entry name" value="SWEET_rpt"/>
</dbReference>
<evidence type="ECO:0000256" key="8">
    <source>
        <dbReference type="ARBA" id="ARBA00022692"/>
    </source>
</evidence>
<dbReference type="InterPro" id="IPR047664">
    <property type="entry name" value="SWEET"/>
</dbReference>
<evidence type="ECO:0000313" key="15">
    <source>
        <dbReference type="Proteomes" id="UP000007800"/>
    </source>
</evidence>
<keyword evidence="9" id="KW-0677">Repeat</keyword>
<dbReference type="PANTHER" id="PTHR10791">
    <property type="entry name" value="RAG1-ACTIVATING PROTEIN 1"/>
    <property type="match status" value="1"/>
</dbReference>
<dbReference type="PANTHER" id="PTHR10791:SF30">
    <property type="entry name" value="SUGAR TRANSPORTER SWEET1"/>
    <property type="match status" value="1"/>
</dbReference>
<feature type="transmembrane region" description="Helical" evidence="13">
    <location>
        <begin position="6"/>
        <end position="27"/>
    </location>
</feature>
<feature type="transmembrane region" description="Helical" evidence="13">
    <location>
        <begin position="122"/>
        <end position="143"/>
    </location>
</feature>
<evidence type="ECO:0000256" key="10">
    <source>
        <dbReference type="ARBA" id="ARBA00022989"/>
    </source>
</evidence>
<keyword evidence="12 13" id="KW-0472">Membrane</keyword>
<dbReference type="GO" id="GO:0000139">
    <property type="term" value="C:Golgi membrane"/>
    <property type="evidence" value="ECO:0007669"/>
    <property type="project" value="UniProtKB-SubCell"/>
</dbReference>
<feature type="transmembrane region" description="Helical" evidence="13">
    <location>
        <begin position="98"/>
        <end position="116"/>
    </location>
</feature>
<keyword evidence="15" id="KW-1185">Reference proteome</keyword>
<protein>
    <recommendedName>
        <fullName evidence="4">Sugar transporter SWEET1</fullName>
    </recommendedName>
</protein>
<dbReference type="GO" id="GO:0005886">
    <property type="term" value="C:plasma membrane"/>
    <property type="evidence" value="ECO:0007669"/>
    <property type="project" value="UniProtKB-SubCell"/>
</dbReference>
<evidence type="ECO:0000256" key="4">
    <source>
        <dbReference type="ARBA" id="ARBA00021741"/>
    </source>
</evidence>
<keyword evidence="5" id="KW-0813">Transport</keyword>
<feature type="transmembrane region" description="Helical" evidence="13">
    <location>
        <begin position="39"/>
        <end position="57"/>
    </location>
</feature>
<evidence type="ECO:0000256" key="1">
    <source>
        <dbReference type="ARBA" id="ARBA00004651"/>
    </source>
</evidence>
<dbReference type="Proteomes" id="UP000007800">
    <property type="component" value="Unassembled WGS sequence"/>
</dbReference>
<dbReference type="OrthoDB" id="409725at2759"/>
<organism evidence="15">
    <name type="scientific">Perkinsus marinus (strain ATCC 50983 / TXsc)</name>
    <dbReference type="NCBI Taxonomy" id="423536"/>
    <lineage>
        <taxon>Eukaryota</taxon>
        <taxon>Sar</taxon>
        <taxon>Alveolata</taxon>
        <taxon>Perkinsozoa</taxon>
        <taxon>Perkinsea</taxon>
        <taxon>Perkinsida</taxon>
        <taxon>Perkinsidae</taxon>
        <taxon>Perkinsus</taxon>
    </lineage>
</organism>
<evidence type="ECO:0000256" key="9">
    <source>
        <dbReference type="ARBA" id="ARBA00022737"/>
    </source>
</evidence>
<dbReference type="GeneID" id="9038945"/>
<evidence type="ECO:0000256" key="5">
    <source>
        <dbReference type="ARBA" id="ARBA00022448"/>
    </source>
</evidence>
<reference evidence="14 15" key="1">
    <citation type="submission" date="2008-07" db="EMBL/GenBank/DDBJ databases">
        <authorList>
            <person name="El-Sayed N."/>
            <person name="Caler E."/>
            <person name="Inman J."/>
            <person name="Amedeo P."/>
            <person name="Hass B."/>
            <person name="Wortman J."/>
        </authorList>
    </citation>
    <scope>NUCLEOTIDE SEQUENCE [LARGE SCALE GENOMIC DNA]</scope>
    <source>
        <strain evidence="15">ATCC 50983 / TXsc</strain>
    </source>
</reference>
<evidence type="ECO:0000256" key="3">
    <source>
        <dbReference type="ARBA" id="ARBA00007809"/>
    </source>
</evidence>
<comment type="similarity">
    <text evidence="3">Belongs to the SWEET sugar transporter family.</text>
</comment>
<dbReference type="InParanoid" id="C5KZ05"/>
<keyword evidence="7" id="KW-0762">Sugar transport</keyword>
<name>C5KZ05_PERM5</name>
<dbReference type="GO" id="GO:0051119">
    <property type="term" value="F:sugar transmembrane transporter activity"/>
    <property type="evidence" value="ECO:0007669"/>
    <property type="project" value="InterPro"/>
</dbReference>
<keyword evidence="8 13" id="KW-0812">Transmembrane</keyword>
<dbReference type="Pfam" id="PF03083">
    <property type="entry name" value="MtN3_slv"/>
    <property type="match status" value="1"/>
</dbReference>
<dbReference type="OMA" id="VIVSICM"/>
<evidence type="ECO:0000256" key="7">
    <source>
        <dbReference type="ARBA" id="ARBA00022597"/>
    </source>
</evidence>
<dbReference type="EMBL" id="GG677658">
    <property type="protein sequence ID" value="EER10294.1"/>
    <property type="molecule type" value="Genomic_DNA"/>
</dbReference>
<accession>C5KZ05</accession>
<keyword evidence="6" id="KW-1003">Cell membrane</keyword>
<dbReference type="Gene3D" id="1.20.1280.290">
    <property type="match status" value="1"/>
</dbReference>
<evidence type="ECO:0000256" key="11">
    <source>
        <dbReference type="ARBA" id="ARBA00023034"/>
    </source>
</evidence>
<dbReference type="RefSeq" id="XP_002778499.1">
    <property type="nucleotide sequence ID" value="XM_002778453.1"/>
</dbReference>
<keyword evidence="11" id="KW-0333">Golgi apparatus</keyword>
<dbReference type="FunFam" id="1.20.1280.290:FF:000004">
    <property type="entry name" value="Sugar transporter SWEET"/>
    <property type="match status" value="1"/>
</dbReference>
<evidence type="ECO:0000256" key="6">
    <source>
        <dbReference type="ARBA" id="ARBA00022475"/>
    </source>
</evidence>
<feature type="transmembrane region" description="Helical" evidence="13">
    <location>
        <begin position="63"/>
        <end position="86"/>
    </location>
</feature>
<sequence>MVPGRTCILVVNSIALVFQIFYMSVFLKFVETKKSTSTLCGTVLALYIVTMFVASLTPSIVATLGNCCVIVSICMYAAPLVVVPTIIKTKDSSCMPPLYSLTGMVSATVWFGYGLASHDTHVAVPNGSGAVLCAVQLVIWAIYRVAKSSQPSSASSANDYVHIPESVKSPEYIRHCKSTMSESTVCSLDYLLLDP</sequence>
<evidence type="ECO:0000256" key="2">
    <source>
        <dbReference type="ARBA" id="ARBA00004653"/>
    </source>
</evidence>
<evidence type="ECO:0000256" key="12">
    <source>
        <dbReference type="ARBA" id="ARBA00023136"/>
    </source>
</evidence>